<dbReference type="Pfam" id="PF14278">
    <property type="entry name" value="TetR_C_8"/>
    <property type="match status" value="1"/>
</dbReference>
<dbReference type="InterPro" id="IPR039532">
    <property type="entry name" value="TetR_C_Firmicutes"/>
</dbReference>
<proteinExistence type="predicted"/>
<sequence>MKHSDETKRILSVSLKEIMRNKPLEKISIRELTEKANVNRQTFYYHFEDIYDLLKWTFQQETVQLLDVDENSLFWKQGLLQLFKYLEVNKEFCLNALQSLGRGHLKRFFYSDISTMLGKVIKSLCKNLNASEEHVAFLTHFYTLSLAGLVESWLLGEMDQTPEEIIEIIDTFIQDQIRGAEHRINGIG</sequence>
<evidence type="ECO:0000256" key="1">
    <source>
        <dbReference type="ARBA" id="ARBA00023125"/>
    </source>
</evidence>
<name>A0A318TNM2_9BACL</name>
<evidence type="ECO:0000256" key="2">
    <source>
        <dbReference type="PROSITE-ProRule" id="PRU00335"/>
    </source>
</evidence>
<reference evidence="4 5" key="1">
    <citation type="submission" date="2018-06" db="EMBL/GenBank/DDBJ databases">
        <title>Genomic Encyclopedia of Archaeal and Bacterial Type Strains, Phase II (KMG-II): from individual species to whole genera.</title>
        <authorList>
            <person name="Goeker M."/>
        </authorList>
    </citation>
    <scope>NUCLEOTIDE SEQUENCE [LARGE SCALE GENOMIC DNA]</scope>
    <source>
        <strain evidence="4 5">KACC 16626</strain>
    </source>
</reference>
<protein>
    <submittedName>
        <fullName evidence="4">TetR family transcriptional regulator</fullName>
    </submittedName>
</protein>
<comment type="caution">
    <text evidence="4">The sequence shown here is derived from an EMBL/GenBank/DDBJ whole genome shotgun (WGS) entry which is preliminary data.</text>
</comment>
<accession>A0A318TNM2</accession>
<dbReference type="AlphaFoldDB" id="A0A318TNM2"/>
<feature type="domain" description="HTH tetR-type" evidence="3">
    <location>
        <begin position="5"/>
        <end position="65"/>
    </location>
</feature>
<evidence type="ECO:0000259" key="3">
    <source>
        <dbReference type="PROSITE" id="PS50977"/>
    </source>
</evidence>
<dbReference type="Gene3D" id="1.10.357.10">
    <property type="entry name" value="Tetracycline Repressor, domain 2"/>
    <property type="match status" value="1"/>
</dbReference>
<evidence type="ECO:0000313" key="4">
    <source>
        <dbReference type="EMBL" id="PYF06366.1"/>
    </source>
</evidence>
<dbReference type="EMBL" id="QJTJ01000010">
    <property type="protein sequence ID" value="PYF06366.1"/>
    <property type="molecule type" value="Genomic_DNA"/>
</dbReference>
<gene>
    <name evidence="4" type="ORF">BJ095_11069</name>
</gene>
<keyword evidence="1 2" id="KW-0238">DNA-binding</keyword>
<organism evidence="4 5">
    <name type="scientific">Ureibacillus chungkukjangi</name>
    <dbReference type="NCBI Taxonomy" id="1202712"/>
    <lineage>
        <taxon>Bacteria</taxon>
        <taxon>Bacillati</taxon>
        <taxon>Bacillota</taxon>
        <taxon>Bacilli</taxon>
        <taxon>Bacillales</taxon>
        <taxon>Caryophanaceae</taxon>
        <taxon>Ureibacillus</taxon>
    </lineage>
</organism>
<keyword evidence="5" id="KW-1185">Reference proteome</keyword>
<dbReference type="RefSeq" id="WP_107935154.1">
    <property type="nucleotide sequence ID" value="NZ_CP085009.1"/>
</dbReference>
<dbReference type="SUPFAM" id="SSF46689">
    <property type="entry name" value="Homeodomain-like"/>
    <property type="match status" value="1"/>
</dbReference>
<dbReference type="PANTHER" id="PTHR43479">
    <property type="entry name" value="ACREF/ENVCD OPERON REPRESSOR-RELATED"/>
    <property type="match status" value="1"/>
</dbReference>
<dbReference type="PROSITE" id="PS50977">
    <property type="entry name" value="HTH_TETR_2"/>
    <property type="match status" value="1"/>
</dbReference>
<dbReference type="PANTHER" id="PTHR43479:SF7">
    <property type="entry name" value="TETR-FAMILY TRANSCRIPTIONAL REGULATOR"/>
    <property type="match status" value="1"/>
</dbReference>
<dbReference type="Proteomes" id="UP000247416">
    <property type="component" value="Unassembled WGS sequence"/>
</dbReference>
<dbReference type="OrthoDB" id="9810250at2"/>
<dbReference type="Pfam" id="PF00440">
    <property type="entry name" value="TetR_N"/>
    <property type="match status" value="1"/>
</dbReference>
<dbReference type="InterPro" id="IPR009057">
    <property type="entry name" value="Homeodomain-like_sf"/>
</dbReference>
<dbReference type="InterPro" id="IPR001647">
    <property type="entry name" value="HTH_TetR"/>
</dbReference>
<dbReference type="GO" id="GO:0003677">
    <property type="term" value="F:DNA binding"/>
    <property type="evidence" value="ECO:0007669"/>
    <property type="project" value="UniProtKB-UniRule"/>
</dbReference>
<evidence type="ECO:0000313" key="5">
    <source>
        <dbReference type="Proteomes" id="UP000247416"/>
    </source>
</evidence>
<feature type="DNA-binding region" description="H-T-H motif" evidence="2">
    <location>
        <begin position="28"/>
        <end position="47"/>
    </location>
</feature>
<dbReference type="InterPro" id="IPR050624">
    <property type="entry name" value="HTH-type_Tx_Regulator"/>
</dbReference>